<evidence type="ECO:0000256" key="2">
    <source>
        <dbReference type="SAM" id="MobiDB-lite"/>
    </source>
</evidence>
<name>A0A9D4YUP7_CHLVU</name>
<gene>
    <name evidence="4" type="ORF">D9Q98_007153</name>
</gene>
<dbReference type="EMBL" id="SIDB01000010">
    <property type="protein sequence ID" value="KAI3427218.1"/>
    <property type="molecule type" value="Genomic_DNA"/>
</dbReference>
<sequence length="179" mass="19332">MARTPASLVRNFLAALVLFVSSASAYNGDATAYGSAGGRGSGSCGIRQNLGSFETYYVSLNGAQYSSGKCGSCITACGSRGCATMMVVDHCPSCPHGDIDTSSEALRQLTGKSWDRKPVRWNWSSCGGGGSSTSSRKPSRKPSRRKCNCRKDKWSKKCRSQCRRKKSSSKKKRYNKRGL</sequence>
<organism evidence="4 5">
    <name type="scientific">Chlorella vulgaris</name>
    <name type="common">Green alga</name>
    <dbReference type="NCBI Taxonomy" id="3077"/>
    <lineage>
        <taxon>Eukaryota</taxon>
        <taxon>Viridiplantae</taxon>
        <taxon>Chlorophyta</taxon>
        <taxon>core chlorophytes</taxon>
        <taxon>Trebouxiophyceae</taxon>
        <taxon>Chlorellales</taxon>
        <taxon>Chlorellaceae</taxon>
        <taxon>Chlorella clade</taxon>
        <taxon>Chlorella</taxon>
    </lineage>
</organism>
<accession>A0A9D4YUP7</accession>
<dbReference type="Proteomes" id="UP001055712">
    <property type="component" value="Unassembled WGS sequence"/>
</dbReference>
<feature type="compositionally biased region" description="Basic residues" evidence="2">
    <location>
        <begin position="137"/>
        <end position="148"/>
    </location>
</feature>
<evidence type="ECO:0008006" key="6">
    <source>
        <dbReference type="Google" id="ProtNLM"/>
    </source>
</evidence>
<dbReference type="PANTHER" id="PTHR31836">
    <property type="match status" value="1"/>
</dbReference>
<feature type="signal peptide" evidence="3">
    <location>
        <begin position="1"/>
        <end position="25"/>
    </location>
</feature>
<dbReference type="AlphaFoldDB" id="A0A9D4YUP7"/>
<reference evidence="4" key="1">
    <citation type="journal article" date="2019" name="Plant J.">
        <title>Chlorella vulgaris genome assembly and annotation reveals the molecular basis for metabolic acclimation to high light conditions.</title>
        <authorList>
            <person name="Cecchin M."/>
            <person name="Marcolungo L."/>
            <person name="Rossato M."/>
            <person name="Girolomoni L."/>
            <person name="Cosentino E."/>
            <person name="Cuine S."/>
            <person name="Li-Beisson Y."/>
            <person name="Delledonne M."/>
            <person name="Ballottari M."/>
        </authorList>
    </citation>
    <scope>NUCLEOTIDE SEQUENCE</scope>
    <source>
        <strain evidence="4">211/11P</strain>
    </source>
</reference>
<dbReference type="Gene3D" id="2.40.40.10">
    <property type="entry name" value="RlpA-like domain"/>
    <property type="match status" value="1"/>
</dbReference>
<keyword evidence="5" id="KW-1185">Reference proteome</keyword>
<dbReference type="SUPFAM" id="SSF50685">
    <property type="entry name" value="Barwin-like endoglucanases"/>
    <property type="match status" value="1"/>
</dbReference>
<evidence type="ECO:0000313" key="5">
    <source>
        <dbReference type="Proteomes" id="UP001055712"/>
    </source>
</evidence>
<feature type="chain" id="PRO_5038625738" description="Expansin-like EG45 domain-containing protein" evidence="3">
    <location>
        <begin position="26"/>
        <end position="179"/>
    </location>
</feature>
<dbReference type="PANTHER" id="PTHR31836:SF21">
    <property type="entry name" value="EXPANSIN-LIKE PROTEIN 7"/>
    <property type="match status" value="1"/>
</dbReference>
<evidence type="ECO:0000313" key="4">
    <source>
        <dbReference type="EMBL" id="KAI3427218.1"/>
    </source>
</evidence>
<protein>
    <recommendedName>
        <fullName evidence="6">Expansin-like EG45 domain-containing protein</fullName>
    </recommendedName>
</protein>
<keyword evidence="1 3" id="KW-0732">Signal</keyword>
<reference evidence="4" key="2">
    <citation type="submission" date="2020-11" db="EMBL/GenBank/DDBJ databases">
        <authorList>
            <person name="Cecchin M."/>
            <person name="Marcolungo L."/>
            <person name="Rossato M."/>
            <person name="Girolomoni L."/>
            <person name="Cosentino E."/>
            <person name="Cuine S."/>
            <person name="Li-Beisson Y."/>
            <person name="Delledonne M."/>
            <person name="Ballottari M."/>
        </authorList>
    </citation>
    <scope>NUCLEOTIDE SEQUENCE</scope>
    <source>
        <strain evidence="4">211/11P</strain>
        <tissue evidence="4">Whole cell</tissue>
    </source>
</reference>
<comment type="caution">
    <text evidence="4">The sequence shown here is derived from an EMBL/GenBank/DDBJ whole genome shotgun (WGS) entry which is preliminary data.</text>
</comment>
<evidence type="ECO:0000256" key="3">
    <source>
        <dbReference type="SAM" id="SignalP"/>
    </source>
</evidence>
<dbReference type="InterPro" id="IPR036908">
    <property type="entry name" value="RlpA-like_sf"/>
</dbReference>
<feature type="region of interest" description="Disordered" evidence="2">
    <location>
        <begin position="160"/>
        <end position="179"/>
    </location>
</feature>
<feature type="region of interest" description="Disordered" evidence="2">
    <location>
        <begin position="126"/>
        <end position="148"/>
    </location>
</feature>
<proteinExistence type="predicted"/>
<evidence type="ECO:0000256" key="1">
    <source>
        <dbReference type="ARBA" id="ARBA00022729"/>
    </source>
</evidence>
<dbReference type="InterPro" id="IPR051477">
    <property type="entry name" value="Expansin_CellWall"/>
</dbReference>